<dbReference type="AlphaFoldDB" id="A0AAD4C8T9"/>
<name>A0AAD4C8T9_BOLED</name>
<dbReference type="EMBL" id="WHUW01000001">
    <property type="protein sequence ID" value="KAF8452387.1"/>
    <property type="molecule type" value="Genomic_DNA"/>
</dbReference>
<keyword evidence="3" id="KW-1185">Reference proteome</keyword>
<dbReference type="Proteomes" id="UP001194468">
    <property type="component" value="Unassembled WGS sequence"/>
</dbReference>
<keyword evidence="2" id="KW-0378">Hydrolase</keyword>
<dbReference type="SUPFAM" id="SSF53474">
    <property type="entry name" value="alpha/beta-Hydrolases"/>
    <property type="match status" value="1"/>
</dbReference>
<feature type="domain" description="AB hydrolase-1" evidence="1">
    <location>
        <begin position="51"/>
        <end position="329"/>
    </location>
</feature>
<dbReference type="GO" id="GO:0016787">
    <property type="term" value="F:hydrolase activity"/>
    <property type="evidence" value="ECO:0007669"/>
    <property type="project" value="UniProtKB-KW"/>
</dbReference>
<reference evidence="2" key="2">
    <citation type="journal article" date="2020" name="Nat. Commun.">
        <title>Large-scale genome sequencing of mycorrhizal fungi provides insights into the early evolution of symbiotic traits.</title>
        <authorList>
            <person name="Miyauchi S."/>
            <person name="Kiss E."/>
            <person name="Kuo A."/>
            <person name="Drula E."/>
            <person name="Kohler A."/>
            <person name="Sanchez-Garcia M."/>
            <person name="Morin E."/>
            <person name="Andreopoulos B."/>
            <person name="Barry K.W."/>
            <person name="Bonito G."/>
            <person name="Buee M."/>
            <person name="Carver A."/>
            <person name="Chen C."/>
            <person name="Cichocki N."/>
            <person name="Clum A."/>
            <person name="Culley D."/>
            <person name="Crous P.W."/>
            <person name="Fauchery L."/>
            <person name="Girlanda M."/>
            <person name="Hayes R.D."/>
            <person name="Keri Z."/>
            <person name="LaButti K."/>
            <person name="Lipzen A."/>
            <person name="Lombard V."/>
            <person name="Magnuson J."/>
            <person name="Maillard F."/>
            <person name="Murat C."/>
            <person name="Nolan M."/>
            <person name="Ohm R.A."/>
            <person name="Pangilinan J."/>
            <person name="Pereira M.F."/>
            <person name="Perotto S."/>
            <person name="Peter M."/>
            <person name="Pfister S."/>
            <person name="Riley R."/>
            <person name="Sitrit Y."/>
            <person name="Stielow J.B."/>
            <person name="Szollosi G."/>
            <person name="Zifcakova L."/>
            <person name="Stursova M."/>
            <person name="Spatafora J.W."/>
            <person name="Tedersoo L."/>
            <person name="Vaario L.M."/>
            <person name="Yamada A."/>
            <person name="Yan M."/>
            <person name="Wang P."/>
            <person name="Xu J."/>
            <person name="Bruns T."/>
            <person name="Baldrian P."/>
            <person name="Vilgalys R."/>
            <person name="Dunand C."/>
            <person name="Henrissat B."/>
            <person name="Grigoriev I.V."/>
            <person name="Hibbett D."/>
            <person name="Nagy L.G."/>
            <person name="Martin F.M."/>
        </authorList>
    </citation>
    <scope>NUCLEOTIDE SEQUENCE</scope>
    <source>
        <strain evidence="2">BED1</strain>
    </source>
</reference>
<accession>A0AAD4C8T9</accession>
<comment type="caution">
    <text evidence="2">The sequence shown here is derived from an EMBL/GenBank/DDBJ whole genome shotgun (WGS) entry which is preliminary data.</text>
</comment>
<sequence length="353" mass="39360">MTTGSNVVLSRIYVFDPRPRFPFQIVAKRYWIGDCPDGPGVSKTLEDDLTLVFMSGNGTPKEQWEVTIQRLFQHQQAAPRKTVQFHDMWSLEMPNQGDSAVLNEEVLRWGYDIFSWEVYARGVHAFLAGLGTGVDVDFSKRKLALVGHSLGGAVALLVTTYYPLLKISSLHLFEPTLAGESGQDHGYQIAEVVDKQTVVWNSSEDCLQQLGRRAWDKRILKLFVEHGLRPLPTADHPDLKDGVTSKGTKKQLIAAFRDCVSKGVAYRYLPHVLKDIPTHITYGTVADFIPGEWQEDTLHIASGGISNFASVTKVPGAGHMILQTHPDVIGDVLWESVTQPHEWFTKNAVVAKL</sequence>
<dbReference type="Pfam" id="PF12697">
    <property type="entry name" value="Abhydrolase_6"/>
    <property type="match status" value="1"/>
</dbReference>
<evidence type="ECO:0000313" key="3">
    <source>
        <dbReference type="Proteomes" id="UP001194468"/>
    </source>
</evidence>
<evidence type="ECO:0000259" key="1">
    <source>
        <dbReference type="Pfam" id="PF12697"/>
    </source>
</evidence>
<gene>
    <name evidence="2" type="ORF">L210DRAFT_3638923</name>
</gene>
<reference evidence="2" key="1">
    <citation type="submission" date="2019-10" db="EMBL/GenBank/DDBJ databases">
        <authorList>
            <consortium name="DOE Joint Genome Institute"/>
            <person name="Kuo A."/>
            <person name="Miyauchi S."/>
            <person name="Kiss E."/>
            <person name="Drula E."/>
            <person name="Kohler A."/>
            <person name="Sanchez-Garcia M."/>
            <person name="Andreopoulos B."/>
            <person name="Barry K.W."/>
            <person name="Bonito G."/>
            <person name="Buee M."/>
            <person name="Carver A."/>
            <person name="Chen C."/>
            <person name="Cichocki N."/>
            <person name="Clum A."/>
            <person name="Culley D."/>
            <person name="Crous P.W."/>
            <person name="Fauchery L."/>
            <person name="Girlanda M."/>
            <person name="Hayes R."/>
            <person name="Keri Z."/>
            <person name="LaButti K."/>
            <person name="Lipzen A."/>
            <person name="Lombard V."/>
            <person name="Magnuson J."/>
            <person name="Maillard F."/>
            <person name="Morin E."/>
            <person name="Murat C."/>
            <person name="Nolan M."/>
            <person name="Ohm R."/>
            <person name="Pangilinan J."/>
            <person name="Pereira M."/>
            <person name="Perotto S."/>
            <person name="Peter M."/>
            <person name="Riley R."/>
            <person name="Sitrit Y."/>
            <person name="Stielow B."/>
            <person name="Szollosi G."/>
            <person name="Zifcakova L."/>
            <person name="Stursova M."/>
            <person name="Spatafora J.W."/>
            <person name="Tedersoo L."/>
            <person name="Vaario L.-M."/>
            <person name="Yamada A."/>
            <person name="Yan M."/>
            <person name="Wang P."/>
            <person name="Xu J."/>
            <person name="Bruns T."/>
            <person name="Baldrian P."/>
            <person name="Vilgalys R."/>
            <person name="Henrissat B."/>
            <person name="Grigoriev I.V."/>
            <person name="Hibbett D."/>
            <person name="Nagy L.G."/>
            <person name="Martin F.M."/>
        </authorList>
    </citation>
    <scope>NUCLEOTIDE SEQUENCE</scope>
    <source>
        <strain evidence="2">BED1</strain>
    </source>
</reference>
<dbReference type="InterPro" id="IPR000073">
    <property type="entry name" value="AB_hydrolase_1"/>
</dbReference>
<protein>
    <submittedName>
        <fullName evidence="2">Alpha/beta hydrolase family-domain-containing protein</fullName>
    </submittedName>
</protein>
<evidence type="ECO:0000313" key="2">
    <source>
        <dbReference type="EMBL" id="KAF8452387.1"/>
    </source>
</evidence>
<dbReference type="Gene3D" id="3.40.50.1820">
    <property type="entry name" value="alpha/beta hydrolase"/>
    <property type="match status" value="1"/>
</dbReference>
<organism evidence="2 3">
    <name type="scientific">Boletus edulis BED1</name>
    <dbReference type="NCBI Taxonomy" id="1328754"/>
    <lineage>
        <taxon>Eukaryota</taxon>
        <taxon>Fungi</taxon>
        <taxon>Dikarya</taxon>
        <taxon>Basidiomycota</taxon>
        <taxon>Agaricomycotina</taxon>
        <taxon>Agaricomycetes</taxon>
        <taxon>Agaricomycetidae</taxon>
        <taxon>Boletales</taxon>
        <taxon>Boletineae</taxon>
        <taxon>Boletaceae</taxon>
        <taxon>Boletoideae</taxon>
        <taxon>Boletus</taxon>
    </lineage>
</organism>
<dbReference type="InterPro" id="IPR029058">
    <property type="entry name" value="AB_hydrolase_fold"/>
</dbReference>
<proteinExistence type="predicted"/>